<comment type="caution">
    <text evidence="1">The sequence shown here is derived from an EMBL/GenBank/DDBJ whole genome shotgun (WGS) entry which is preliminary data.</text>
</comment>
<dbReference type="AlphaFoldDB" id="A0A7Y0DVU9"/>
<accession>A0A7Y0DVU9</accession>
<evidence type="ECO:0000313" key="2">
    <source>
        <dbReference type="Proteomes" id="UP000570493"/>
    </source>
</evidence>
<reference evidence="1" key="1">
    <citation type="submission" date="2020-04" db="EMBL/GenBank/DDBJ databases">
        <title>Genome Sequencing for Pseudoaltermonas arctica.</title>
        <authorList>
            <person name="Elkins N.S."/>
        </authorList>
    </citation>
    <scope>NUCLEOTIDE SEQUENCE [LARGE SCALE GENOMIC DNA]</scope>
    <source>
        <strain evidence="1">NEC-BIFX-2020_0012</strain>
    </source>
</reference>
<protein>
    <submittedName>
        <fullName evidence="1">Uncharacterized protein</fullName>
    </submittedName>
</protein>
<dbReference type="RefSeq" id="WP_169021457.1">
    <property type="nucleotide sequence ID" value="NZ_JABBMT010000043.1"/>
</dbReference>
<dbReference type="EMBL" id="JABBMT010000043">
    <property type="protein sequence ID" value="NMM42554.1"/>
    <property type="molecule type" value="Genomic_DNA"/>
</dbReference>
<name>A0A7Y0DVU9_9GAMM</name>
<proteinExistence type="predicted"/>
<organism evidence="1 2">
    <name type="scientific">Pseudoalteromonas arctica</name>
    <dbReference type="NCBI Taxonomy" id="394751"/>
    <lineage>
        <taxon>Bacteria</taxon>
        <taxon>Pseudomonadati</taxon>
        <taxon>Pseudomonadota</taxon>
        <taxon>Gammaproteobacteria</taxon>
        <taxon>Alteromonadales</taxon>
        <taxon>Pseudoalteromonadaceae</taxon>
        <taxon>Pseudoalteromonas</taxon>
    </lineage>
</organism>
<sequence length="374" mass="43434">MPFRKIQSHYSKGKSFSQFQQYRSLPKRLRKIAAVFWVSFLCEEKKADNHYQLTKSIIDDDSIDKTHSEFRSIYRFLMRKSKGEICSRYHPIQHIESYEQECTRLLYHPIWPLLASNKTNHLELTDIVAQLPPQITSCISTDNGFSLDAGWESICKQTNLDALCGLLALAVWVNHECDGINTQEKLTVLSQLNESIFKMVFRMYTLFISEADFEPFAFKYLSYLCQLIERTCSEFLMHEPSNIKLKVPALELFCSFENRETELMIPSGFSAKHNPHILFSGSAPTNINYLALYRLYQALTSLVSLPKYKQLLPGVNNSSNAAYFLSLIQHSSMNLYLYFLRGKAFCLSHNIPIEQYEYAQVQFNKSCETYRNNL</sequence>
<keyword evidence="2" id="KW-1185">Reference proteome</keyword>
<dbReference type="Proteomes" id="UP000570493">
    <property type="component" value="Unassembled WGS sequence"/>
</dbReference>
<evidence type="ECO:0000313" key="1">
    <source>
        <dbReference type="EMBL" id="NMM42554.1"/>
    </source>
</evidence>
<gene>
    <name evidence="1" type="ORF">HHO47_17505</name>
</gene>